<dbReference type="InterPro" id="IPR053154">
    <property type="entry name" value="c-di-AMP_regulator"/>
</dbReference>
<keyword evidence="3" id="KW-1185">Reference proteome</keyword>
<dbReference type="PANTHER" id="PTHR37804">
    <property type="entry name" value="CDAA REGULATORY PROTEIN CDAR"/>
    <property type="match status" value="1"/>
</dbReference>
<reference evidence="2 3" key="1">
    <citation type="journal article" date="2015" name="Genome Announc.">
        <title>Expanding the biotechnology potential of lactobacilli through comparative genomics of 213 strains and associated genera.</title>
        <authorList>
            <person name="Sun Z."/>
            <person name="Harris H.M."/>
            <person name="McCann A."/>
            <person name="Guo C."/>
            <person name="Argimon S."/>
            <person name="Zhang W."/>
            <person name="Yang X."/>
            <person name="Jeffery I.B."/>
            <person name="Cooney J.C."/>
            <person name="Kagawa T.F."/>
            <person name="Liu W."/>
            <person name="Song Y."/>
            <person name="Salvetti E."/>
            <person name="Wrobel A."/>
            <person name="Rasinkangas P."/>
            <person name="Parkhill J."/>
            <person name="Rea M.C."/>
            <person name="O'Sullivan O."/>
            <person name="Ritari J."/>
            <person name="Douillard F.P."/>
            <person name="Paul Ross R."/>
            <person name="Yang R."/>
            <person name="Briner A.E."/>
            <person name="Felis G.E."/>
            <person name="de Vos W.M."/>
            <person name="Barrangou R."/>
            <person name="Klaenhammer T.R."/>
            <person name="Caufield P.W."/>
            <person name="Cui Y."/>
            <person name="Zhang H."/>
            <person name="O'Toole P.W."/>
        </authorList>
    </citation>
    <scope>NUCLEOTIDE SEQUENCE [LARGE SCALE GENOMIC DNA]</scope>
    <source>
        <strain evidence="2 3">DSM 15707</strain>
    </source>
</reference>
<evidence type="ECO:0008006" key="4">
    <source>
        <dbReference type="Google" id="ProtNLM"/>
    </source>
</evidence>
<gene>
    <name evidence="2" type="ORF">FC70_GL000340</name>
</gene>
<evidence type="ECO:0000256" key="1">
    <source>
        <dbReference type="SAM" id="MobiDB-lite"/>
    </source>
</evidence>
<dbReference type="AlphaFoldDB" id="A0A0R1RXL1"/>
<organism evidence="2 3">
    <name type="scientific">Paucilactobacillus oligofermentans DSM 15707 = LMG 22743</name>
    <dbReference type="NCBI Taxonomy" id="1423778"/>
    <lineage>
        <taxon>Bacteria</taxon>
        <taxon>Bacillati</taxon>
        <taxon>Bacillota</taxon>
        <taxon>Bacilli</taxon>
        <taxon>Lactobacillales</taxon>
        <taxon>Lactobacillaceae</taxon>
        <taxon>Paucilactobacillus</taxon>
    </lineage>
</organism>
<name>A0A0R1RXL1_9LACO</name>
<dbReference type="OrthoDB" id="2139417at2"/>
<dbReference type="Gene3D" id="2.170.120.30">
    <property type="match status" value="1"/>
</dbReference>
<dbReference type="STRING" id="1423778.FC70_GL000340"/>
<proteinExistence type="predicted"/>
<evidence type="ECO:0000313" key="2">
    <source>
        <dbReference type="EMBL" id="KRL57867.1"/>
    </source>
</evidence>
<dbReference type="RefSeq" id="WP_057889292.1">
    <property type="nucleotide sequence ID" value="NZ_AZFE01000003.1"/>
</dbReference>
<accession>A0A0R1RXL1</accession>
<dbReference type="Pfam" id="PF07949">
    <property type="entry name" value="YbbR"/>
    <property type="match status" value="2"/>
</dbReference>
<dbReference type="PANTHER" id="PTHR37804:SF1">
    <property type="entry name" value="CDAA REGULATORY PROTEIN CDAR"/>
    <property type="match status" value="1"/>
</dbReference>
<dbReference type="Gene3D" id="2.170.120.40">
    <property type="entry name" value="YbbR-like domain"/>
    <property type="match status" value="1"/>
</dbReference>
<protein>
    <recommendedName>
        <fullName evidence="4">YbbR family protein</fullName>
    </recommendedName>
</protein>
<feature type="compositionally biased region" description="Low complexity" evidence="1">
    <location>
        <begin position="239"/>
        <end position="279"/>
    </location>
</feature>
<dbReference type="KEGG" id="lol:LACOL_1353"/>
<dbReference type="InterPro" id="IPR012505">
    <property type="entry name" value="YbbR"/>
</dbReference>
<dbReference type="PATRIC" id="fig|1423778.4.peg.359"/>
<feature type="region of interest" description="Disordered" evidence="1">
    <location>
        <begin position="232"/>
        <end position="279"/>
    </location>
</feature>
<sequence length="279" mass="29305">MYDKLTKLFFKSHTFLRISALVLAILLFVYVNGEKLQNVRDSDSGNSSTLTSTVKKTITVPLNVNVDSDKYVVTGYPANVKVTITGPAALVTTTSNTQNFKIAADLSKLGTGTHKVKLKETGINKDLSYAIDPSTITVTIATRKTVTLPVDIQVNSDQLPDSYKVGKATSSIDSVKVTGASADISKINRIIASVAIPKDTKSDLSRKVTLQAIDSNGNTVNVVISPSTTTVKVPISHDSNGSSSESKTSSASSTSQAISESDASESSTDSSSSSSASSN</sequence>
<evidence type="ECO:0000313" key="3">
    <source>
        <dbReference type="Proteomes" id="UP000051697"/>
    </source>
</evidence>
<dbReference type="EMBL" id="AZFE01000003">
    <property type="protein sequence ID" value="KRL57867.1"/>
    <property type="molecule type" value="Genomic_DNA"/>
</dbReference>
<dbReference type="Proteomes" id="UP000051697">
    <property type="component" value="Unassembled WGS sequence"/>
</dbReference>
<comment type="caution">
    <text evidence="2">The sequence shown here is derived from an EMBL/GenBank/DDBJ whole genome shotgun (WGS) entry which is preliminary data.</text>
</comment>